<keyword evidence="6 8" id="KW-1133">Transmembrane helix</keyword>
<feature type="transmembrane region" description="Helical" evidence="8">
    <location>
        <begin position="64"/>
        <end position="83"/>
    </location>
</feature>
<protein>
    <submittedName>
        <fullName evidence="9">Alanine:cation symporter family protein</fullName>
    </submittedName>
</protein>
<evidence type="ECO:0000256" key="4">
    <source>
        <dbReference type="ARBA" id="ARBA00022475"/>
    </source>
</evidence>
<evidence type="ECO:0000256" key="6">
    <source>
        <dbReference type="ARBA" id="ARBA00022989"/>
    </source>
</evidence>
<keyword evidence="4" id="KW-1003">Cell membrane</keyword>
<dbReference type="PANTHER" id="PTHR30330:SF14">
    <property type="entry name" value="SODIUM_AMINO ACID (ALANINE) SYMPORTER"/>
    <property type="match status" value="1"/>
</dbReference>
<evidence type="ECO:0000256" key="7">
    <source>
        <dbReference type="ARBA" id="ARBA00023136"/>
    </source>
</evidence>
<feature type="transmembrane region" description="Helical" evidence="8">
    <location>
        <begin position="6"/>
        <end position="26"/>
    </location>
</feature>
<evidence type="ECO:0000256" key="1">
    <source>
        <dbReference type="ARBA" id="ARBA00004651"/>
    </source>
</evidence>
<sequence>YFIAIALFFFAFSTIIGWYFFGEANVKYLFKGKGLNVYRFLVAIFIVVGTTLKVDLVWELADTFNGLMVIPNVIALIALVKIVKESLKDYNENFKVTDK</sequence>
<dbReference type="AlphaFoldDB" id="A0A7X5P7W6"/>
<accession>A0A7X5P7W6</accession>
<reference evidence="9 10" key="1">
    <citation type="submission" date="2019-04" db="EMBL/GenBank/DDBJ databases">
        <title>Genome sequencing of Clostridium botulinum Groups I-IV and Clostridium butyricum.</title>
        <authorList>
            <person name="Brunt J."/>
            <person name="Van Vliet A.H.M."/>
            <person name="Stringer S.C."/>
            <person name="Carter A.T."/>
            <person name="Peck M.W."/>
        </authorList>
    </citation>
    <scope>NUCLEOTIDE SEQUENCE [LARGE SCALE GENOMIC DNA]</scope>
    <source>
        <strain evidence="9 10">IFR 18/108</strain>
    </source>
</reference>
<comment type="subcellular location">
    <subcellularLocation>
        <location evidence="1">Cell membrane</location>
        <topology evidence="1">Multi-pass membrane protein</topology>
    </subcellularLocation>
</comment>
<dbReference type="EMBL" id="SXCS01000002">
    <property type="protein sequence ID" value="NFR61016.1"/>
    <property type="molecule type" value="Genomic_DNA"/>
</dbReference>
<comment type="caution">
    <text evidence="9">The sequence shown here is derived from an EMBL/GenBank/DDBJ whole genome shotgun (WGS) entry which is preliminary data.</text>
</comment>
<evidence type="ECO:0000256" key="5">
    <source>
        <dbReference type="ARBA" id="ARBA00022692"/>
    </source>
</evidence>
<feature type="transmembrane region" description="Helical" evidence="8">
    <location>
        <begin position="38"/>
        <end position="58"/>
    </location>
</feature>
<keyword evidence="3" id="KW-0813">Transport</keyword>
<evidence type="ECO:0000256" key="3">
    <source>
        <dbReference type="ARBA" id="ARBA00022448"/>
    </source>
</evidence>
<evidence type="ECO:0000313" key="10">
    <source>
        <dbReference type="Proteomes" id="UP000486601"/>
    </source>
</evidence>
<dbReference type="Proteomes" id="UP000486601">
    <property type="component" value="Unassembled WGS sequence"/>
</dbReference>
<name>A0A7X5P7W6_CLOSG</name>
<organism evidence="9 10">
    <name type="scientific">Clostridium sporogenes</name>
    <dbReference type="NCBI Taxonomy" id="1509"/>
    <lineage>
        <taxon>Bacteria</taxon>
        <taxon>Bacillati</taxon>
        <taxon>Bacillota</taxon>
        <taxon>Clostridia</taxon>
        <taxon>Eubacteriales</taxon>
        <taxon>Clostridiaceae</taxon>
        <taxon>Clostridium</taxon>
    </lineage>
</organism>
<evidence type="ECO:0000313" key="9">
    <source>
        <dbReference type="EMBL" id="NFR61016.1"/>
    </source>
</evidence>
<keyword evidence="5 8" id="KW-0812">Transmembrane</keyword>
<proteinExistence type="inferred from homology"/>
<dbReference type="Pfam" id="PF01235">
    <property type="entry name" value="Na_Ala_symp"/>
    <property type="match status" value="1"/>
</dbReference>
<dbReference type="GO" id="GO:0005283">
    <property type="term" value="F:amino acid:sodium symporter activity"/>
    <property type="evidence" value="ECO:0007669"/>
    <property type="project" value="InterPro"/>
</dbReference>
<gene>
    <name evidence="9" type="ORF">FDF70_05745</name>
</gene>
<dbReference type="RefSeq" id="WP_163184406.1">
    <property type="nucleotide sequence ID" value="NZ_SXCF01000001.1"/>
</dbReference>
<dbReference type="PANTHER" id="PTHR30330">
    <property type="entry name" value="AGSS FAMILY TRANSPORTER, SODIUM-ALANINE"/>
    <property type="match status" value="1"/>
</dbReference>
<evidence type="ECO:0000256" key="2">
    <source>
        <dbReference type="ARBA" id="ARBA00009261"/>
    </source>
</evidence>
<keyword evidence="7 8" id="KW-0472">Membrane</keyword>
<evidence type="ECO:0000256" key="8">
    <source>
        <dbReference type="SAM" id="Phobius"/>
    </source>
</evidence>
<dbReference type="GO" id="GO:0005886">
    <property type="term" value="C:plasma membrane"/>
    <property type="evidence" value="ECO:0007669"/>
    <property type="project" value="UniProtKB-SubCell"/>
</dbReference>
<feature type="non-terminal residue" evidence="9">
    <location>
        <position position="1"/>
    </location>
</feature>
<dbReference type="InterPro" id="IPR001463">
    <property type="entry name" value="Na/Ala_symport"/>
</dbReference>
<comment type="similarity">
    <text evidence="2">Belongs to the alanine or glycine:cation symporter (AGCS) (TC 2.A.25) family.</text>
</comment>